<protein>
    <submittedName>
        <fullName evidence="2">Uncharacterized protein</fullName>
    </submittedName>
</protein>
<feature type="region of interest" description="Disordered" evidence="1">
    <location>
        <begin position="1"/>
        <end position="35"/>
    </location>
</feature>
<dbReference type="EMBL" id="CP144695">
    <property type="protein sequence ID" value="WVZ08700.1"/>
    <property type="molecule type" value="Genomic_DNA"/>
</dbReference>
<evidence type="ECO:0000256" key="1">
    <source>
        <dbReference type="SAM" id="MobiDB-lite"/>
    </source>
</evidence>
<keyword evidence="3" id="KW-1185">Reference proteome</keyword>
<dbReference type="Proteomes" id="UP001374535">
    <property type="component" value="Chromosome 6"/>
</dbReference>
<proteinExistence type="predicted"/>
<gene>
    <name evidence="2" type="ORF">V8G54_022046</name>
</gene>
<organism evidence="2 3">
    <name type="scientific">Vigna mungo</name>
    <name type="common">Black gram</name>
    <name type="synonym">Phaseolus mungo</name>
    <dbReference type="NCBI Taxonomy" id="3915"/>
    <lineage>
        <taxon>Eukaryota</taxon>
        <taxon>Viridiplantae</taxon>
        <taxon>Streptophyta</taxon>
        <taxon>Embryophyta</taxon>
        <taxon>Tracheophyta</taxon>
        <taxon>Spermatophyta</taxon>
        <taxon>Magnoliopsida</taxon>
        <taxon>eudicotyledons</taxon>
        <taxon>Gunneridae</taxon>
        <taxon>Pentapetalae</taxon>
        <taxon>rosids</taxon>
        <taxon>fabids</taxon>
        <taxon>Fabales</taxon>
        <taxon>Fabaceae</taxon>
        <taxon>Papilionoideae</taxon>
        <taxon>50 kb inversion clade</taxon>
        <taxon>NPAAA clade</taxon>
        <taxon>indigoferoid/millettioid clade</taxon>
        <taxon>Phaseoleae</taxon>
        <taxon>Vigna</taxon>
    </lineage>
</organism>
<accession>A0AAQ3NEA6</accession>
<sequence>MESREKAAQVGEERREEKGREKRRRERERREDQSRSRAFYTMRFWIRETGQAIDCLGSCLQGNYLFQEQVPPSSAMFTLAQLPPFSMGVFSEANPTAITLFPNFVFND</sequence>
<name>A0AAQ3NEA6_VIGMU</name>
<evidence type="ECO:0000313" key="3">
    <source>
        <dbReference type="Proteomes" id="UP001374535"/>
    </source>
</evidence>
<reference evidence="2 3" key="1">
    <citation type="journal article" date="2023" name="Life. Sci Alliance">
        <title>Evolutionary insights into 3D genome organization and epigenetic landscape of Vigna mungo.</title>
        <authorList>
            <person name="Junaid A."/>
            <person name="Singh B."/>
            <person name="Bhatia S."/>
        </authorList>
    </citation>
    <scope>NUCLEOTIDE SEQUENCE [LARGE SCALE GENOMIC DNA]</scope>
    <source>
        <strain evidence="2">Urdbean</strain>
    </source>
</reference>
<evidence type="ECO:0000313" key="2">
    <source>
        <dbReference type="EMBL" id="WVZ08700.1"/>
    </source>
</evidence>
<dbReference type="AlphaFoldDB" id="A0AAQ3NEA6"/>
<feature type="compositionally biased region" description="Basic and acidic residues" evidence="1">
    <location>
        <begin position="1"/>
        <end position="20"/>
    </location>
</feature>